<dbReference type="AlphaFoldDB" id="A0A2H0KLW1"/>
<name>A0A2H0KLW1_9BACT</name>
<evidence type="ECO:0000313" key="3">
    <source>
        <dbReference type="Proteomes" id="UP000229497"/>
    </source>
</evidence>
<reference evidence="2 3" key="1">
    <citation type="submission" date="2017-09" db="EMBL/GenBank/DDBJ databases">
        <title>Depth-based differentiation of microbial function through sediment-hosted aquifers and enrichment of novel symbionts in the deep terrestrial subsurface.</title>
        <authorList>
            <person name="Probst A.J."/>
            <person name="Ladd B."/>
            <person name="Jarett J.K."/>
            <person name="Geller-Mcgrath D.E."/>
            <person name="Sieber C.M."/>
            <person name="Emerson J.B."/>
            <person name="Anantharaman K."/>
            <person name="Thomas B.C."/>
            <person name="Malmstrom R."/>
            <person name="Stieglmeier M."/>
            <person name="Klingl A."/>
            <person name="Woyke T."/>
            <person name="Ryan C.M."/>
            <person name="Banfield J.F."/>
        </authorList>
    </citation>
    <scope>NUCLEOTIDE SEQUENCE [LARGE SCALE GENOMIC DNA]</scope>
    <source>
        <strain evidence="2">CG11_big_fil_rev_8_21_14_0_20_37_16</strain>
    </source>
</reference>
<gene>
    <name evidence="2" type="ORF">COV87_03865</name>
</gene>
<proteinExistence type="predicted"/>
<protein>
    <submittedName>
        <fullName evidence="2">Uncharacterized protein</fullName>
    </submittedName>
</protein>
<accession>A0A2H0KLW1</accession>
<dbReference type="EMBL" id="PCVK01000111">
    <property type="protein sequence ID" value="PIQ71354.1"/>
    <property type="molecule type" value="Genomic_DNA"/>
</dbReference>
<keyword evidence="1" id="KW-1133">Transmembrane helix</keyword>
<dbReference type="Proteomes" id="UP000229497">
    <property type="component" value="Unassembled WGS sequence"/>
</dbReference>
<comment type="caution">
    <text evidence="2">The sequence shown here is derived from an EMBL/GenBank/DDBJ whole genome shotgun (WGS) entry which is preliminary data.</text>
</comment>
<keyword evidence="1" id="KW-0472">Membrane</keyword>
<evidence type="ECO:0000256" key="1">
    <source>
        <dbReference type="SAM" id="Phobius"/>
    </source>
</evidence>
<sequence>MKTINLRLKQKMNEVFSIEPNDLGAGFLTIYFRKITAYLKIMPFIYIIPLTLFISIFLYFILGRFLIKLVTVLQYGF</sequence>
<organism evidence="2 3">
    <name type="scientific">Candidatus Roizmanbacteria bacterium CG11_big_fil_rev_8_21_14_0_20_37_16</name>
    <dbReference type="NCBI Taxonomy" id="1974857"/>
    <lineage>
        <taxon>Bacteria</taxon>
        <taxon>Candidatus Roizmaniibacteriota</taxon>
    </lineage>
</organism>
<evidence type="ECO:0000313" key="2">
    <source>
        <dbReference type="EMBL" id="PIQ71354.1"/>
    </source>
</evidence>
<keyword evidence="1" id="KW-0812">Transmembrane</keyword>
<feature type="transmembrane region" description="Helical" evidence="1">
    <location>
        <begin position="44"/>
        <end position="67"/>
    </location>
</feature>